<sequence>MATAATTEGRPLTAAELFLPNLRGWRQVLLQCTAAMDDRQLHWVPPGGVNSAAWCVRHLAQSEDWFVNAVILQKNMQPRRSRELATREALFGYLQAVWAHTDARMAEWDLDYLLQPRTMPPGFRGTPPEHLTVLWVVNQMIQHFAYHAGQVRMLARLMGVEPGGLG</sequence>
<dbReference type="Pfam" id="PF12867">
    <property type="entry name" value="DinB_2"/>
    <property type="match status" value="1"/>
</dbReference>
<dbReference type="HOGENOM" id="CLU_1719741_0_0_9"/>
<protein>
    <recommendedName>
        <fullName evidence="1">DinB-like domain-containing protein</fullName>
    </recommendedName>
</protein>
<name>K6QFI6_9FIRM</name>
<keyword evidence="3" id="KW-1185">Reference proteome</keyword>
<dbReference type="RefSeq" id="WP_006903818.1">
    <property type="nucleotide sequence ID" value="NZ_JH976535.1"/>
</dbReference>
<dbReference type="Proteomes" id="UP000005710">
    <property type="component" value="Unassembled WGS sequence"/>
</dbReference>
<dbReference type="EMBL" id="AENY02000002">
    <property type="protein sequence ID" value="EKP95786.1"/>
    <property type="molecule type" value="Genomic_DNA"/>
</dbReference>
<reference evidence="2" key="1">
    <citation type="submission" date="2010-10" db="EMBL/GenBank/DDBJ databases">
        <authorList>
            <consortium name="US DOE Joint Genome Institute (JGI-PGF)"/>
            <person name="Lucas S."/>
            <person name="Copeland A."/>
            <person name="Lapidus A."/>
            <person name="Bruce D."/>
            <person name="Goodwin L."/>
            <person name="Pitluck S."/>
            <person name="Kyrpides N."/>
            <person name="Mavromatis K."/>
            <person name="Detter J.C."/>
            <person name="Han C."/>
            <person name="Land M."/>
            <person name="Hauser L."/>
            <person name="Markowitz V."/>
            <person name="Cheng J.-F."/>
            <person name="Hugenholtz P."/>
            <person name="Woyke T."/>
            <person name="Wu D."/>
            <person name="Pukall R."/>
            <person name="Wahrenburg C."/>
            <person name="Brambilla E."/>
            <person name="Klenk H.-P."/>
            <person name="Eisen J.A."/>
        </authorList>
    </citation>
    <scope>NUCLEOTIDE SEQUENCE [LARGE SCALE GENOMIC DNA]</scope>
    <source>
        <strain evidence="2">DSM 13965</strain>
    </source>
</reference>
<dbReference type="Gene3D" id="1.20.120.450">
    <property type="entry name" value="dinb family like domain"/>
    <property type="match status" value="1"/>
</dbReference>
<reference evidence="2" key="2">
    <citation type="submission" date="2012-10" db="EMBL/GenBank/DDBJ databases">
        <title>Improved high-quality draft of Thermaerobacter subterraneus C21, DSM 13965.</title>
        <authorList>
            <consortium name="DOE Joint Genome Institute"/>
            <person name="Eisen J."/>
            <person name="Huntemann M."/>
            <person name="Wei C.-L."/>
            <person name="Han J."/>
            <person name="Detter J.C."/>
            <person name="Han C."/>
            <person name="Tapia R."/>
            <person name="Chen A."/>
            <person name="Kyrpides N."/>
            <person name="Mavromatis K."/>
            <person name="Markowitz V."/>
            <person name="Szeto E."/>
            <person name="Ivanova N."/>
            <person name="Mikhailova N."/>
            <person name="Ovchinnikova G."/>
            <person name="Pagani I."/>
            <person name="Pati A."/>
            <person name="Goodwin L."/>
            <person name="Nordberg H.P."/>
            <person name="Cantor M.N."/>
            <person name="Hua S.X."/>
            <person name="Woyke T."/>
            <person name="Eisen J."/>
            <person name="Klenk H.-P."/>
        </authorList>
    </citation>
    <scope>NUCLEOTIDE SEQUENCE [LARGE SCALE GENOMIC DNA]</scope>
    <source>
        <strain evidence="2">DSM 13965</strain>
    </source>
</reference>
<evidence type="ECO:0000313" key="3">
    <source>
        <dbReference type="Proteomes" id="UP000005710"/>
    </source>
</evidence>
<dbReference type="InterPro" id="IPR024775">
    <property type="entry name" value="DinB-like"/>
</dbReference>
<proteinExistence type="predicted"/>
<dbReference type="OrthoDB" id="2642002at2"/>
<evidence type="ECO:0000259" key="1">
    <source>
        <dbReference type="Pfam" id="PF12867"/>
    </source>
</evidence>
<accession>K6QFI6</accession>
<gene>
    <name evidence="2" type="ORF">ThesuDRAFT_01546</name>
</gene>
<comment type="caution">
    <text evidence="2">The sequence shown here is derived from an EMBL/GenBank/DDBJ whole genome shotgun (WGS) entry which is preliminary data.</text>
</comment>
<dbReference type="AlphaFoldDB" id="K6QFI6"/>
<feature type="domain" description="DinB-like" evidence="1">
    <location>
        <begin position="26"/>
        <end position="151"/>
    </location>
</feature>
<dbReference type="eggNOG" id="ENOG5032UE3">
    <property type="taxonomic scope" value="Bacteria"/>
</dbReference>
<organism evidence="2 3">
    <name type="scientific">Thermaerobacter subterraneus DSM 13965</name>
    <dbReference type="NCBI Taxonomy" id="867903"/>
    <lineage>
        <taxon>Bacteria</taxon>
        <taxon>Bacillati</taxon>
        <taxon>Bacillota</taxon>
        <taxon>Clostridia</taxon>
        <taxon>Eubacteriales</taxon>
        <taxon>Clostridiales Family XVII. Incertae Sedis</taxon>
        <taxon>Thermaerobacter</taxon>
    </lineage>
</organism>
<dbReference type="InterPro" id="IPR034660">
    <property type="entry name" value="DinB/YfiT-like"/>
</dbReference>
<dbReference type="SUPFAM" id="SSF109854">
    <property type="entry name" value="DinB/YfiT-like putative metalloenzymes"/>
    <property type="match status" value="1"/>
</dbReference>
<evidence type="ECO:0000313" key="2">
    <source>
        <dbReference type="EMBL" id="EKP95786.1"/>
    </source>
</evidence>
<dbReference type="STRING" id="867903.ThesuDRAFT_01546"/>